<feature type="region of interest" description="Disordered" evidence="11">
    <location>
        <begin position="95"/>
        <end position="117"/>
    </location>
</feature>
<dbReference type="EMBL" id="JBANAX010000550">
    <property type="protein sequence ID" value="KAL1203730.1"/>
    <property type="molecule type" value="Genomic_DNA"/>
</dbReference>
<dbReference type="PANTHER" id="PTHR14140:SF46">
    <property type="entry name" value="E3 UBIQUITIN-PROTEIN LIGASE ORTHRUS 1-RELATED"/>
    <property type="match status" value="1"/>
</dbReference>
<dbReference type="GO" id="GO:0061630">
    <property type="term" value="F:ubiquitin protein ligase activity"/>
    <property type="evidence" value="ECO:0007669"/>
    <property type="project" value="UniProtKB-EC"/>
</dbReference>
<comment type="caution">
    <text evidence="14">The sequence shown here is derived from an EMBL/GenBank/DDBJ whole genome shotgun (WGS) entry which is preliminary data.</text>
</comment>
<evidence type="ECO:0000256" key="10">
    <source>
        <dbReference type="PROSITE-ProRule" id="PRU00175"/>
    </source>
</evidence>
<evidence type="ECO:0000256" key="1">
    <source>
        <dbReference type="ARBA" id="ARBA00000900"/>
    </source>
</evidence>
<keyword evidence="4" id="KW-0808">Transferase</keyword>
<dbReference type="PROSITE" id="PS01359">
    <property type="entry name" value="ZF_PHD_1"/>
    <property type="match status" value="1"/>
</dbReference>
<keyword evidence="6 10" id="KW-0863">Zinc-finger</keyword>
<evidence type="ECO:0000256" key="7">
    <source>
        <dbReference type="ARBA" id="ARBA00022786"/>
    </source>
</evidence>
<sequence>MAREIQLPCDGEDVCMLCKSKSPTDETITCTTCNTPWHMPCLTAESLASSSSGIHEWWCPDCSGDVDPVPVSGSGSDLIAAVRAIEADTSLTEEMKAKKRQKLMSGKANDEDEKNRKGKNIVVDNDEEMLDSVRKTFNCPICLDLPERPITTPCGHNFCLKCFEKWIGQGKFNCAQCRSSISKKAARNVRINLAIVDAIRLAKNSKRATTPTPKIQHHIHNEDDAAQP</sequence>
<feature type="domain" description="RING-type" evidence="13">
    <location>
        <begin position="139"/>
        <end position="178"/>
    </location>
</feature>
<evidence type="ECO:0000259" key="13">
    <source>
        <dbReference type="PROSITE" id="PS50089"/>
    </source>
</evidence>
<protein>
    <recommendedName>
        <fullName evidence="3">RING-type E3 ubiquitin transferase</fullName>
        <ecNumber evidence="3">2.3.2.27</ecNumber>
    </recommendedName>
</protein>
<dbReference type="Proteomes" id="UP001558713">
    <property type="component" value="Unassembled WGS sequence"/>
</dbReference>
<dbReference type="InterPro" id="IPR045134">
    <property type="entry name" value="UHRF1/2-like"/>
</dbReference>
<name>A0ABD1AQ94_CARAN</name>
<dbReference type="AlphaFoldDB" id="A0ABD1AQ94"/>
<keyword evidence="15" id="KW-1185">Reference proteome</keyword>
<feature type="region of interest" description="Disordered" evidence="11">
    <location>
        <begin position="206"/>
        <end position="228"/>
    </location>
</feature>
<dbReference type="GO" id="GO:0008270">
    <property type="term" value="F:zinc ion binding"/>
    <property type="evidence" value="ECO:0007669"/>
    <property type="project" value="UniProtKB-KW"/>
</dbReference>
<evidence type="ECO:0000256" key="9">
    <source>
        <dbReference type="ARBA" id="ARBA00022853"/>
    </source>
</evidence>
<proteinExistence type="predicted"/>
<organism evidence="14 15">
    <name type="scientific">Cardamine amara subsp. amara</name>
    <dbReference type="NCBI Taxonomy" id="228776"/>
    <lineage>
        <taxon>Eukaryota</taxon>
        <taxon>Viridiplantae</taxon>
        <taxon>Streptophyta</taxon>
        <taxon>Embryophyta</taxon>
        <taxon>Tracheophyta</taxon>
        <taxon>Spermatophyta</taxon>
        <taxon>Magnoliopsida</taxon>
        <taxon>eudicotyledons</taxon>
        <taxon>Gunneridae</taxon>
        <taxon>Pentapetalae</taxon>
        <taxon>rosids</taxon>
        <taxon>malvids</taxon>
        <taxon>Brassicales</taxon>
        <taxon>Brassicaceae</taxon>
        <taxon>Cardamineae</taxon>
        <taxon>Cardamine</taxon>
    </lineage>
</organism>
<feature type="domain" description="PHD-type" evidence="12">
    <location>
        <begin position="12"/>
        <end position="65"/>
    </location>
</feature>
<gene>
    <name evidence="14" type="ORF">V5N11_017636</name>
</gene>
<dbReference type="InterPro" id="IPR001965">
    <property type="entry name" value="Znf_PHD"/>
</dbReference>
<dbReference type="GO" id="GO:0006325">
    <property type="term" value="P:chromatin organization"/>
    <property type="evidence" value="ECO:0007669"/>
    <property type="project" value="UniProtKB-KW"/>
</dbReference>
<evidence type="ECO:0000256" key="8">
    <source>
        <dbReference type="ARBA" id="ARBA00022833"/>
    </source>
</evidence>
<evidence type="ECO:0000256" key="4">
    <source>
        <dbReference type="ARBA" id="ARBA00022679"/>
    </source>
</evidence>
<dbReference type="InterPro" id="IPR019786">
    <property type="entry name" value="Zinc_finger_PHD-type_CS"/>
</dbReference>
<evidence type="ECO:0000256" key="3">
    <source>
        <dbReference type="ARBA" id="ARBA00012483"/>
    </source>
</evidence>
<keyword evidence="9" id="KW-0156">Chromatin regulator</keyword>
<dbReference type="InterPro" id="IPR011011">
    <property type="entry name" value="Znf_FYVE_PHD"/>
</dbReference>
<dbReference type="Pfam" id="PF00097">
    <property type="entry name" value="zf-C3HC4"/>
    <property type="match status" value="1"/>
</dbReference>
<dbReference type="SUPFAM" id="SSF57850">
    <property type="entry name" value="RING/U-box"/>
    <property type="match status" value="1"/>
</dbReference>
<dbReference type="SUPFAM" id="SSF57903">
    <property type="entry name" value="FYVE/PHD zinc finger"/>
    <property type="match status" value="1"/>
</dbReference>
<dbReference type="PANTHER" id="PTHR14140">
    <property type="entry name" value="E3 UBIQUITIN-PROTEIN LIGASE UHRF-RELATED"/>
    <property type="match status" value="1"/>
</dbReference>
<dbReference type="InterPro" id="IPR001841">
    <property type="entry name" value="Znf_RING"/>
</dbReference>
<dbReference type="PROSITE" id="PS50089">
    <property type="entry name" value="ZF_RING_2"/>
    <property type="match status" value="1"/>
</dbReference>
<accession>A0ABD1AQ94</accession>
<evidence type="ECO:0000256" key="6">
    <source>
        <dbReference type="ARBA" id="ARBA00022771"/>
    </source>
</evidence>
<dbReference type="InterPro" id="IPR019787">
    <property type="entry name" value="Znf_PHD-finger"/>
</dbReference>
<keyword evidence="8" id="KW-0862">Zinc</keyword>
<evidence type="ECO:0000256" key="5">
    <source>
        <dbReference type="ARBA" id="ARBA00022723"/>
    </source>
</evidence>
<dbReference type="SMART" id="SM00249">
    <property type="entry name" value="PHD"/>
    <property type="match status" value="1"/>
</dbReference>
<dbReference type="InterPro" id="IPR013083">
    <property type="entry name" value="Znf_RING/FYVE/PHD"/>
</dbReference>
<keyword evidence="7" id="KW-0833">Ubl conjugation pathway</keyword>
<feature type="compositionally biased region" description="Basic and acidic residues" evidence="11">
    <location>
        <begin position="219"/>
        <end position="228"/>
    </location>
</feature>
<evidence type="ECO:0000259" key="12">
    <source>
        <dbReference type="PROSITE" id="PS50016"/>
    </source>
</evidence>
<dbReference type="Pfam" id="PF00628">
    <property type="entry name" value="PHD"/>
    <property type="match status" value="1"/>
</dbReference>
<dbReference type="EC" id="2.3.2.27" evidence="3"/>
<dbReference type="PROSITE" id="PS50016">
    <property type="entry name" value="ZF_PHD_2"/>
    <property type="match status" value="1"/>
</dbReference>
<evidence type="ECO:0000313" key="15">
    <source>
        <dbReference type="Proteomes" id="UP001558713"/>
    </source>
</evidence>
<evidence type="ECO:0000256" key="2">
    <source>
        <dbReference type="ARBA" id="ARBA00004906"/>
    </source>
</evidence>
<dbReference type="Gene3D" id="3.30.40.10">
    <property type="entry name" value="Zinc/RING finger domain, C3HC4 (zinc finger)"/>
    <property type="match status" value="2"/>
</dbReference>
<comment type="catalytic activity">
    <reaction evidence="1">
        <text>S-ubiquitinyl-[E2 ubiquitin-conjugating enzyme]-L-cysteine + [acceptor protein]-L-lysine = [E2 ubiquitin-conjugating enzyme]-L-cysteine + N(6)-ubiquitinyl-[acceptor protein]-L-lysine.</text>
        <dbReference type="EC" id="2.3.2.27"/>
    </reaction>
</comment>
<comment type="pathway">
    <text evidence="2">Protein modification; protein ubiquitination.</text>
</comment>
<reference evidence="14 15" key="1">
    <citation type="submission" date="2024-04" db="EMBL/GenBank/DDBJ databases">
        <title>Genome assembly C_amara_ONT_v2.</title>
        <authorList>
            <person name="Yant L."/>
            <person name="Moore C."/>
            <person name="Slenker M."/>
        </authorList>
    </citation>
    <scope>NUCLEOTIDE SEQUENCE [LARGE SCALE GENOMIC DNA]</scope>
    <source>
        <tissue evidence="14">Leaf</tissue>
    </source>
</reference>
<dbReference type="SMART" id="SM00184">
    <property type="entry name" value="RING"/>
    <property type="match status" value="2"/>
</dbReference>
<dbReference type="InterPro" id="IPR018957">
    <property type="entry name" value="Znf_C3HC4_RING-type"/>
</dbReference>
<evidence type="ECO:0000256" key="11">
    <source>
        <dbReference type="SAM" id="MobiDB-lite"/>
    </source>
</evidence>
<keyword evidence="5" id="KW-0479">Metal-binding</keyword>
<evidence type="ECO:0000313" key="14">
    <source>
        <dbReference type="EMBL" id="KAL1203730.1"/>
    </source>
</evidence>